<dbReference type="KEGG" id="slan:GV829_13840"/>
<protein>
    <submittedName>
        <fullName evidence="2">Uncharacterized protein</fullName>
    </submittedName>
</protein>
<name>A0A6M4AWC2_9SPHN</name>
<gene>
    <name evidence="2" type="ORF">GV829_13840</name>
</gene>
<keyword evidence="3" id="KW-1185">Reference proteome</keyword>
<evidence type="ECO:0000256" key="1">
    <source>
        <dbReference type="SAM" id="MobiDB-lite"/>
    </source>
</evidence>
<dbReference type="Proteomes" id="UP000503018">
    <property type="component" value="Chromosome"/>
</dbReference>
<accession>A0A6M4AWC2</accession>
<feature type="region of interest" description="Disordered" evidence="1">
    <location>
        <begin position="28"/>
        <end position="82"/>
    </location>
</feature>
<dbReference type="PROSITE" id="PS51257">
    <property type="entry name" value="PROKAR_LIPOPROTEIN"/>
    <property type="match status" value="1"/>
</dbReference>
<reference evidence="2 3" key="1">
    <citation type="submission" date="2020-01" db="EMBL/GenBank/DDBJ databases">
        <title>Sphingomonas sp. strain CSW-10.</title>
        <authorList>
            <person name="Chen W.-M."/>
        </authorList>
    </citation>
    <scope>NUCLEOTIDE SEQUENCE [LARGE SCALE GENOMIC DNA]</scope>
    <source>
        <strain evidence="2 3">CSW-10</strain>
    </source>
</reference>
<evidence type="ECO:0000313" key="2">
    <source>
        <dbReference type="EMBL" id="QJQ33384.1"/>
    </source>
</evidence>
<dbReference type="RefSeq" id="WP_246202900.1">
    <property type="nucleotide sequence ID" value="NZ_CP053015.1"/>
</dbReference>
<organism evidence="2 3">
    <name type="scientific">Sphingomonas lacunae</name>
    <dbReference type="NCBI Taxonomy" id="2698828"/>
    <lineage>
        <taxon>Bacteria</taxon>
        <taxon>Pseudomonadati</taxon>
        <taxon>Pseudomonadota</taxon>
        <taxon>Alphaproteobacteria</taxon>
        <taxon>Sphingomonadales</taxon>
        <taxon>Sphingomonadaceae</taxon>
        <taxon>Sphingomonas</taxon>
    </lineage>
</organism>
<sequence length="82" mass="8796">MRMVTKLMLGTALVAALTGCGRRADLTYPSGAPGPAVPTGETRAPTPAELMTPSPQARPMRSDELLKRSEERQTDEFDLPPS</sequence>
<proteinExistence type="predicted"/>
<feature type="compositionally biased region" description="Basic and acidic residues" evidence="1">
    <location>
        <begin position="60"/>
        <end position="75"/>
    </location>
</feature>
<evidence type="ECO:0000313" key="3">
    <source>
        <dbReference type="Proteomes" id="UP000503018"/>
    </source>
</evidence>
<dbReference type="AlphaFoldDB" id="A0A6M4AWC2"/>
<dbReference type="EMBL" id="CP053015">
    <property type="protein sequence ID" value="QJQ33384.1"/>
    <property type="molecule type" value="Genomic_DNA"/>
</dbReference>